<evidence type="ECO:0000313" key="2">
    <source>
        <dbReference type="EMBL" id="RHH75440.1"/>
    </source>
</evidence>
<dbReference type="Proteomes" id="UP000284548">
    <property type="component" value="Unassembled WGS sequence"/>
</dbReference>
<comment type="caution">
    <text evidence="2">The sequence shown here is derived from an EMBL/GenBank/DDBJ whole genome shotgun (WGS) entry which is preliminary data.</text>
</comment>
<dbReference type="Gene3D" id="3.30.565.60">
    <property type="match status" value="1"/>
</dbReference>
<proteinExistence type="predicted"/>
<organism evidence="2 3">
    <name type="scientific">Segatella copri</name>
    <dbReference type="NCBI Taxonomy" id="165179"/>
    <lineage>
        <taxon>Bacteria</taxon>
        <taxon>Pseudomonadati</taxon>
        <taxon>Bacteroidota</taxon>
        <taxon>Bacteroidia</taxon>
        <taxon>Bacteroidales</taxon>
        <taxon>Prevotellaceae</taxon>
        <taxon>Segatella</taxon>
    </lineage>
</organism>
<dbReference type="PANTHER" id="PTHR30595">
    <property type="entry name" value="GLPR-RELATED TRANSCRIPTIONAL REPRESSOR"/>
    <property type="match status" value="1"/>
</dbReference>
<dbReference type="Gene3D" id="3.30.950.30">
    <property type="entry name" value="Schlafen, AAA domain"/>
    <property type="match status" value="1"/>
</dbReference>
<dbReference type="InterPro" id="IPR038461">
    <property type="entry name" value="Schlafen_AlbA_2_dom_sf"/>
</dbReference>
<dbReference type="RefSeq" id="WP_118255854.1">
    <property type="nucleotide sequence ID" value="NZ_QRKB01000068.1"/>
</dbReference>
<dbReference type="InterPro" id="IPR038475">
    <property type="entry name" value="RecG_C_sf"/>
</dbReference>
<dbReference type="InterPro" id="IPR007421">
    <property type="entry name" value="Schlafen_AlbA_2_dom"/>
</dbReference>
<accession>A0A414XNG6</accession>
<protein>
    <submittedName>
        <fullName evidence="2">AAA family ATPase</fullName>
    </submittedName>
</protein>
<dbReference type="AlphaFoldDB" id="A0A414XNG6"/>
<feature type="domain" description="Schlafen AlbA-2" evidence="1">
    <location>
        <begin position="16"/>
        <end position="139"/>
    </location>
</feature>
<evidence type="ECO:0000259" key="1">
    <source>
        <dbReference type="Pfam" id="PF04326"/>
    </source>
</evidence>
<dbReference type="PANTHER" id="PTHR30595:SF6">
    <property type="entry name" value="SCHLAFEN ALBA-2 DOMAIN-CONTAINING PROTEIN"/>
    <property type="match status" value="1"/>
</dbReference>
<dbReference type="EMBL" id="QRKB01000068">
    <property type="protein sequence ID" value="RHH75440.1"/>
    <property type="molecule type" value="Genomic_DNA"/>
</dbReference>
<dbReference type="Pfam" id="PF04326">
    <property type="entry name" value="SLFN_AlbA_2"/>
    <property type="match status" value="1"/>
</dbReference>
<evidence type="ECO:0000313" key="3">
    <source>
        <dbReference type="Proteomes" id="UP000284548"/>
    </source>
</evidence>
<sequence>MEKYIEIFNKLWEHSENEVVEFKKAETNFDIDELGKYFSALSNEANLRDHEFAWIVFGVWDKKHQIIGTTFKDGEVALNRLKQDMSQHTTDNLIFRDIVPLDIEGKRVLLFQIPASPRNIVMHWKGVAYGRDGESLKPLNQAKQDTIRQQPPIPDWTAQLVPNATINDLDELAVATAKVMFKKVRSSSIPAEEINAWSTEEFLANSMMMREGKITRAAILLLGNPLSIQKIHPAVAQITWTWEDEEGIVQDYEHFTIPFILTVDKVLSKIRNKTMRELPGGTLFPDTMKQYDEYTIREALHNAIAHQDYTLQQRIVFVEGPSTLYYGNGGSFIPGTIENALEHKGPQFHYRNDCLCRGMVNFNMIDTVGRGIKKIYTEQRNRFFPMPDYEIDNEHRTVGVTIYGKMIDEKYTNLLKANNSLSLKECLWLDAVQKHHPITKEAAKHLHEKGLIEGRAPHYTISLKVAKMTKQIGHYTKENGLAENSIQKLLLQLAHNAGSMGFKRQDVYEGLQHVFPSSLTQDEKLRKIGNLLRKIAKEGFITKTISGKQWIITEKGEQELNY</sequence>
<name>A0A414XNG6_9BACT</name>
<gene>
    <name evidence="2" type="ORF">DW192_15330</name>
</gene>
<reference evidence="2 3" key="1">
    <citation type="submission" date="2018-08" db="EMBL/GenBank/DDBJ databases">
        <title>A genome reference for cultivated species of the human gut microbiota.</title>
        <authorList>
            <person name="Zou Y."/>
            <person name="Xue W."/>
            <person name="Luo G."/>
        </authorList>
    </citation>
    <scope>NUCLEOTIDE SEQUENCE [LARGE SCALE GENOMIC DNA]</scope>
    <source>
        <strain evidence="2 3">AM16-54</strain>
    </source>
</reference>